<dbReference type="Gene3D" id="3.30.70.20">
    <property type="match status" value="1"/>
</dbReference>
<keyword evidence="7 8" id="KW-0411">Iron-sulfur</keyword>
<dbReference type="OrthoDB" id="9801085at2"/>
<dbReference type="RefSeq" id="WP_057754895.1">
    <property type="nucleotide sequence ID" value="NZ_AYYK01000004.1"/>
</dbReference>
<evidence type="ECO:0000313" key="11">
    <source>
        <dbReference type="Proteomes" id="UP000051813"/>
    </source>
</evidence>
<dbReference type="STRING" id="1423738.FC84_GL001348"/>
<dbReference type="PROSITE" id="PS51379">
    <property type="entry name" value="4FE4S_FER_2"/>
    <property type="match status" value="1"/>
</dbReference>
<evidence type="ECO:0000256" key="5">
    <source>
        <dbReference type="ARBA" id="ARBA00022982"/>
    </source>
</evidence>
<gene>
    <name evidence="10" type="ORF">FC84_GL001348</name>
</gene>
<feature type="domain" description="4Fe-4S ferredoxin-type" evidence="9">
    <location>
        <begin position="1"/>
        <end position="29"/>
    </location>
</feature>
<protein>
    <recommendedName>
        <fullName evidence="8">Ferredoxin</fullName>
    </recommendedName>
</protein>
<dbReference type="InterPro" id="IPR052395">
    <property type="entry name" value="ET_Ferredoxin"/>
</dbReference>
<dbReference type="InterPro" id="IPR001080">
    <property type="entry name" value="3Fe4S_ferredoxin"/>
</dbReference>
<keyword evidence="3" id="KW-0004">4Fe-4S</keyword>
<evidence type="ECO:0000313" key="10">
    <source>
        <dbReference type="EMBL" id="KRM79181.1"/>
    </source>
</evidence>
<evidence type="ECO:0000256" key="3">
    <source>
        <dbReference type="ARBA" id="ARBA00022485"/>
    </source>
</evidence>
<dbReference type="PATRIC" id="fig|1423738.3.peg.1362"/>
<evidence type="ECO:0000256" key="1">
    <source>
        <dbReference type="ARBA" id="ARBA00001966"/>
    </source>
</evidence>
<keyword evidence="4 8" id="KW-0479">Metal-binding</keyword>
<dbReference type="PANTHER" id="PTHR39163:SF1">
    <property type="entry name" value="FERREDOXIN"/>
    <property type="match status" value="1"/>
</dbReference>
<dbReference type="PRINTS" id="PR00352">
    <property type="entry name" value="3FE4SFRDOXIN"/>
</dbReference>
<sequence>MYTKVLSEQCIACGLCQLKAPDIFEYDEDGIAYVKLDNNLGTKDIPLPLLAQFKDAYTACPTGAIVRSEVPFPKDNKK</sequence>
<dbReference type="EMBL" id="AYYK01000004">
    <property type="protein sequence ID" value="KRM79181.1"/>
    <property type="molecule type" value="Genomic_DNA"/>
</dbReference>
<name>A0A0R2BI22_9LACO</name>
<evidence type="ECO:0000256" key="6">
    <source>
        <dbReference type="ARBA" id="ARBA00023004"/>
    </source>
</evidence>
<dbReference type="Proteomes" id="UP000051813">
    <property type="component" value="Unassembled WGS sequence"/>
</dbReference>
<dbReference type="SUPFAM" id="SSF54862">
    <property type="entry name" value="4Fe-4S ferredoxins"/>
    <property type="match status" value="1"/>
</dbReference>
<evidence type="ECO:0000256" key="4">
    <source>
        <dbReference type="ARBA" id="ARBA00022723"/>
    </source>
</evidence>
<dbReference type="Pfam" id="PF13459">
    <property type="entry name" value="Fer4_15"/>
    <property type="match status" value="1"/>
</dbReference>
<reference evidence="10 11" key="1">
    <citation type="journal article" date="2015" name="Genome Announc.">
        <title>Expanding the biotechnology potential of lactobacilli through comparative genomics of 213 strains and associated genera.</title>
        <authorList>
            <person name="Sun Z."/>
            <person name="Harris H.M."/>
            <person name="McCann A."/>
            <person name="Guo C."/>
            <person name="Argimon S."/>
            <person name="Zhang W."/>
            <person name="Yang X."/>
            <person name="Jeffery I.B."/>
            <person name="Cooney J.C."/>
            <person name="Kagawa T.F."/>
            <person name="Liu W."/>
            <person name="Song Y."/>
            <person name="Salvetti E."/>
            <person name="Wrobel A."/>
            <person name="Rasinkangas P."/>
            <person name="Parkhill J."/>
            <person name="Rea M.C."/>
            <person name="O'Sullivan O."/>
            <person name="Ritari J."/>
            <person name="Douillard F.P."/>
            <person name="Paul Ross R."/>
            <person name="Yang R."/>
            <person name="Briner A.E."/>
            <person name="Felis G.E."/>
            <person name="de Vos W.M."/>
            <person name="Barrangou R."/>
            <person name="Klaenhammer T.R."/>
            <person name="Caufield P.W."/>
            <person name="Cui Y."/>
            <person name="Zhang H."/>
            <person name="O'Toole P.W."/>
        </authorList>
    </citation>
    <scope>NUCLEOTIDE SEQUENCE [LARGE SCALE GENOMIC DNA]</scope>
    <source>
        <strain evidence="10 11">DSM 20335</strain>
    </source>
</reference>
<evidence type="ECO:0000256" key="7">
    <source>
        <dbReference type="ARBA" id="ARBA00023014"/>
    </source>
</evidence>
<dbReference type="GO" id="GO:0009055">
    <property type="term" value="F:electron transfer activity"/>
    <property type="evidence" value="ECO:0007669"/>
    <property type="project" value="UniProtKB-UniRule"/>
</dbReference>
<evidence type="ECO:0000256" key="8">
    <source>
        <dbReference type="RuleBase" id="RU368020"/>
    </source>
</evidence>
<dbReference type="AlphaFoldDB" id="A0A0R2BI22"/>
<keyword evidence="6 8" id="KW-0408">Iron</keyword>
<dbReference type="InterPro" id="IPR017896">
    <property type="entry name" value="4Fe4S_Fe-S-bd"/>
</dbReference>
<keyword evidence="5 8" id="KW-0249">Electron transport</keyword>
<proteinExistence type="predicted"/>
<keyword evidence="11" id="KW-1185">Reference proteome</keyword>
<organism evidence="10 11">
    <name type="scientific">Lapidilactobacillus dextrinicus DSM 20335</name>
    <dbReference type="NCBI Taxonomy" id="1423738"/>
    <lineage>
        <taxon>Bacteria</taxon>
        <taxon>Bacillati</taxon>
        <taxon>Bacillota</taxon>
        <taxon>Bacilli</taxon>
        <taxon>Lactobacillales</taxon>
        <taxon>Lactobacillaceae</taxon>
        <taxon>Lapidilactobacillus</taxon>
    </lineage>
</organism>
<keyword evidence="2 8" id="KW-0813">Transport</keyword>
<dbReference type="GO" id="GO:0051539">
    <property type="term" value="F:4 iron, 4 sulfur cluster binding"/>
    <property type="evidence" value="ECO:0007669"/>
    <property type="project" value="UniProtKB-KW"/>
</dbReference>
<comment type="cofactor">
    <cofactor evidence="1">
        <name>[4Fe-4S] cluster</name>
        <dbReference type="ChEBI" id="CHEBI:49883"/>
    </cofactor>
</comment>
<accession>A0A0R2BI22</accession>
<comment type="function">
    <text evidence="8">Ferredoxins are iron-sulfur proteins that transfer electrons in a wide variety of metabolic reactions.</text>
</comment>
<evidence type="ECO:0000256" key="2">
    <source>
        <dbReference type="ARBA" id="ARBA00022448"/>
    </source>
</evidence>
<dbReference type="PANTHER" id="PTHR39163">
    <property type="entry name" value="FERREDOXIN"/>
    <property type="match status" value="1"/>
</dbReference>
<comment type="caution">
    <text evidence="10">The sequence shown here is derived from an EMBL/GenBank/DDBJ whole genome shotgun (WGS) entry which is preliminary data.</text>
</comment>
<dbReference type="GO" id="GO:0005506">
    <property type="term" value="F:iron ion binding"/>
    <property type="evidence" value="ECO:0007669"/>
    <property type="project" value="UniProtKB-UniRule"/>
</dbReference>
<evidence type="ECO:0000259" key="9">
    <source>
        <dbReference type="PROSITE" id="PS51379"/>
    </source>
</evidence>